<name>A0AAV4H0J9_9GAST</name>
<dbReference type="InterPro" id="IPR014541">
    <property type="entry name" value="Amdntrnsf_FN0238"/>
</dbReference>
<gene>
    <name evidence="1" type="ORF">ElyMa_002578600</name>
</gene>
<evidence type="ECO:0000313" key="1">
    <source>
        <dbReference type="EMBL" id="GFR90871.1"/>
    </source>
</evidence>
<proteinExistence type="predicted"/>
<evidence type="ECO:0000313" key="2">
    <source>
        <dbReference type="Proteomes" id="UP000762676"/>
    </source>
</evidence>
<accession>A0AAV4H0J9</accession>
<dbReference type="PANTHER" id="PTHR43224">
    <property type="entry name" value="AMIDINOTRANSFERASE"/>
    <property type="match status" value="1"/>
</dbReference>
<dbReference type="NCBIfam" id="NF046062">
    <property type="entry name" value="citrull_CtlX"/>
    <property type="match status" value="1"/>
</dbReference>
<organism evidence="1 2">
    <name type="scientific">Elysia marginata</name>
    <dbReference type="NCBI Taxonomy" id="1093978"/>
    <lineage>
        <taxon>Eukaryota</taxon>
        <taxon>Metazoa</taxon>
        <taxon>Spiralia</taxon>
        <taxon>Lophotrochozoa</taxon>
        <taxon>Mollusca</taxon>
        <taxon>Gastropoda</taxon>
        <taxon>Heterobranchia</taxon>
        <taxon>Euthyneura</taxon>
        <taxon>Panpulmonata</taxon>
        <taxon>Sacoglossa</taxon>
        <taxon>Placobranchoidea</taxon>
        <taxon>Plakobranchidae</taxon>
        <taxon>Elysia</taxon>
    </lineage>
</organism>
<protein>
    <submittedName>
        <fullName evidence="1">Amidinotransferase</fullName>
    </submittedName>
</protein>
<dbReference type="Pfam" id="PF19420">
    <property type="entry name" value="DDAH_eukar"/>
    <property type="match status" value="1"/>
</dbReference>
<dbReference type="PANTHER" id="PTHR43224:SF1">
    <property type="entry name" value="AMIDINOTRANSFERASE"/>
    <property type="match status" value="1"/>
</dbReference>
<dbReference type="Gene3D" id="3.75.10.10">
    <property type="entry name" value="L-arginine/glycine Amidinotransferase, Chain A"/>
    <property type="match status" value="1"/>
</dbReference>
<sequence>MVRPATFRANEQTISNNYFQKLDNTKLYVNQLAQKEFDGLTSVLEKVGVTVLVYQDTLKPETPDALFPNNWVSFHDCGTLVLYPMYAKNRRWERREEIIKFVEKKGFKVNEIIDYTSKEDQGIFLEGTGSMILDRINKKAYCTLSERSDEHLFVDFCEDMGYLPIVFNAKQTVAGKRLPIYHTNVMMSVATDFAIICLQSIDNARERNILINQLEENGKEIIEITEKQMYNFAGNVLELNGRNGGVLVMSTTAYESLSEDQKKRINKYVSIIYSPIPNIETNGGGGVRCMIAELFLPSQFR</sequence>
<comment type="caution">
    <text evidence="1">The sequence shown here is derived from an EMBL/GenBank/DDBJ whole genome shotgun (WGS) entry which is preliminary data.</text>
</comment>
<dbReference type="AlphaFoldDB" id="A0AAV4H0J9"/>
<dbReference type="PIRSF" id="PIRSF028188">
    <property type="entry name" value="Amdntrnsf_FN0238"/>
    <property type="match status" value="1"/>
</dbReference>
<keyword evidence="2" id="KW-1185">Reference proteome</keyword>
<dbReference type="SUPFAM" id="SSF55909">
    <property type="entry name" value="Pentein"/>
    <property type="match status" value="1"/>
</dbReference>
<reference evidence="1 2" key="1">
    <citation type="journal article" date="2021" name="Elife">
        <title>Chloroplast acquisition without the gene transfer in kleptoplastic sea slugs, Plakobranchus ocellatus.</title>
        <authorList>
            <person name="Maeda T."/>
            <person name="Takahashi S."/>
            <person name="Yoshida T."/>
            <person name="Shimamura S."/>
            <person name="Takaki Y."/>
            <person name="Nagai Y."/>
            <person name="Toyoda A."/>
            <person name="Suzuki Y."/>
            <person name="Arimoto A."/>
            <person name="Ishii H."/>
            <person name="Satoh N."/>
            <person name="Nishiyama T."/>
            <person name="Hasebe M."/>
            <person name="Maruyama T."/>
            <person name="Minagawa J."/>
            <person name="Obokata J."/>
            <person name="Shigenobu S."/>
        </authorList>
    </citation>
    <scope>NUCLEOTIDE SEQUENCE [LARGE SCALE GENOMIC DNA]</scope>
</reference>
<dbReference type="Proteomes" id="UP000762676">
    <property type="component" value="Unassembled WGS sequence"/>
</dbReference>
<dbReference type="EMBL" id="BMAT01005312">
    <property type="protein sequence ID" value="GFR90871.1"/>
    <property type="molecule type" value="Genomic_DNA"/>
</dbReference>